<dbReference type="RefSeq" id="WP_260794803.1">
    <property type="nucleotide sequence ID" value="NZ_CP093313.1"/>
</dbReference>
<keyword evidence="4" id="KW-1185">Reference proteome</keyword>
<evidence type="ECO:0000313" key="4">
    <source>
        <dbReference type="Proteomes" id="UP001059380"/>
    </source>
</evidence>
<keyword evidence="2" id="KW-1133">Transmembrane helix</keyword>
<dbReference type="AlphaFoldDB" id="A0A9J7BW97"/>
<accession>A0A9J7BW97</accession>
<feature type="region of interest" description="Disordered" evidence="1">
    <location>
        <begin position="326"/>
        <end position="345"/>
    </location>
</feature>
<gene>
    <name evidence="3" type="ORF">MOP44_04925</name>
</gene>
<dbReference type="KEGG" id="orp:MOP44_04925"/>
<proteinExistence type="predicted"/>
<organism evidence="3 4">
    <name type="scientific">Occallatibacter riparius</name>
    <dbReference type="NCBI Taxonomy" id="1002689"/>
    <lineage>
        <taxon>Bacteria</taxon>
        <taxon>Pseudomonadati</taxon>
        <taxon>Acidobacteriota</taxon>
        <taxon>Terriglobia</taxon>
        <taxon>Terriglobales</taxon>
        <taxon>Acidobacteriaceae</taxon>
        <taxon>Occallatibacter</taxon>
    </lineage>
</organism>
<feature type="compositionally biased region" description="Basic and acidic residues" evidence="1">
    <location>
        <begin position="334"/>
        <end position="345"/>
    </location>
</feature>
<evidence type="ECO:0000256" key="1">
    <source>
        <dbReference type="SAM" id="MobiDB-lite"/>
    </source>
</evidence>
<reference evidence="3" key="1">
    <citation type="submission" date="2021-04" db="EMBL/GenBank/DDBJ databases">
        <title>Phylogenetic analysis of Acidobacteriaceae.</title>
        <authorList>
            <person name="Qiu L."/>
            <person name="Zhang Q."/>
        </authorList>
    </citation>
    <scope>NUCLEOTIDE SEQUENCE</scope>
    <source>
        <strain evidence="3">DSM 25168</strain>
    </source>
</reference>
<feature type="transmembrane region" description="Helical" evidence="2">
    <location>
        <begin position="86"/>
        <end position="107"/>
    </location>
</feature>
<sequence length="345" mass="39092">MRPSDLKSLRGLIAAVQTEIVSLRETFQKGSSAIADQYIARQQSDKNQREEVVHAINDFANQKNQSDESSETNQDRRHRQNLWAQWTLTGITFLTLVSASIYAYFAWQQWQAMDKSLVEAKKQTGLLVKSTKAAQESAATAQNQMLLDERAWLKFELPENKWDFTAGQPIDLPVRFKNIGKTVAEKVQWIAIVKVLPVGIEPHLAPGFVPIDFSSYRIPSDTHGWWAYSRYDPPNAAEMNYVHEAATIGSVSTIYPQDTTEVSHLTRFKPRPYGISRNATPDPLTTEEIIGLMNRKMWVMAYGEIWYLDIFGQTHWARFCTNVTTGPASGPSEKCSKYAKGDNQP</sequence>
<evidence type="ECO:0000313" key="3">
    <source>
        <dbReference type="EMBL" id="UWZ85285.1"/>
    </source>
</evidence>
<protein>
    <submittedName>
        <fullName evidence="3">Uncharacterized protein</fullName>
    </submittedName>
</protein>
<evidence type="ECO:0000256" key="2">
    <source>
        <dbReference type="SAM" id="Phobius"/>
    </source>
</evidence>
<dbReference type="Proteomes" id="UP001059380">
    <property type="component" value="Chromosome"/>
</dbReference>
<dbReference type="EMBL" id="CP093313">
    <property type="protein sequence ID" value="UWZ85285.1"/>
    <property type="molecule type" value="Genomic_DNA"/>
</dbReference>
<keyword evidence="2" id="KW-0472">Membrane</keyword>
<keyword evidence="2" id="KW-0812">Transmembrane</keyword>
<name>A0A9J7BW97_9BACT</name>